<dbReference type="SUPFAM" id="SSF56574">
    <property type="entry name" value="Serpins"/>
    <property type="match status" value="2"/>
</dbReference>
<dbReference type="InterPro" id="IPR023795">
    <property type="entry name" value="Serpin_CS"/>
</dbReference>
<dbReference type="CDD" id="cd00172">
    <property type="entry name" value="serpin"/>
    <property type="match status" value="1"/>
</dbReference>
<proteinExistence type="inferred from homology"/>
<dbReference type="AlphaFoldDB" id="A0A821PFI5"/>
<dbReference type="SMART" id="SM00093">
    <property type="entry name" value="SERPIN"/>
    <property type="match status" value="1"/>
</dbReference>
<dbReference type="Pfam" id="PF00079">
    <property type="entry name" value="Serpin"/>
    <property type="match status" value="2"/>
</dbReference>
<dbReference type="InterPro" id="IPR042185">
    <property type="entry name" value="Serpin_sf_2"/>
</dbReference>
<dbReference type="PANTHER" id="PTHR11461:SF211">
    <property type="entry name" value="GH10112P-RELATED"/>
    <property type="match status" value="1"/>
</dbReference>
<comment type="similarity">
    <text evidence="1 2">Belongs to the serpin family.</text>
</comment>
<dbReference type="PROSITE" id="PS00284">
    <property type="entry name" value="SERPIN"/>
    <property type="match status" value="2"/>
</dbReference>
<dbReference type="EMBL" id="CAJOBS010002276">
    <property type="protein sequence ID" value="CAF4803841.1"/>
    <property type="molecule type" value="Genomic_DNA"/>
</dbReference>
<gene>
    <name evidence="4" type="ORF">TOA249_LOCUS23536</name>
</gene>
<sequence length="503" mass="56634">MASSSPATGFEHFGHKIYSTVNQNNSNKNVFLSPASIALAMAMCSVGARQETLKQMLHVLDASSIESLTKTAEQVMEVFSIADQDTQVKLKLANRLYAQKSYKLQQGYLDLVQDSFKADIKLEDFVNNSAAAVQTINAWVEDQTNNLIQNLLSQNDVKRDTRLIIVNCIYFKGTWRKQFEEHSTNENADFHEASGNVSKVKLMFMKEKYLYGENKDLHVQIAHLPYKSDNARVQFVFTVILPQKGVSLNSVEQKLSSKPQLLQQILNDENTRTEELLLYLPKFKMEASFELSDVLKSLGMVNAFSDSAADFTGIVSKEDDPAGLCVSKVIHKAFIDVNEKGTEAAAATAIRLTKRRRLASAIKSVEFKVDRPFIFMIRESHNNITFFSGKFLSPPLSYYKRACRKIDVIFLDELGSEAAAATAVIMATNVWKFRWMPFLLLFDLESEAAAATAVIMNIFNITIARKASPIEFKADRPFLFFIRETKQDLVLFRAKYVSPPAAS</sequence>
<dbReference type="GO" id="GO:0004867">
    <property type="term" value="F:serine-type endopeptidase inhibitor activity"/>
    <property type="evidence" value="ECO:0007669"/>
    <property type="project" value="InterPro"/>
</dbReference>
<comment type="caution">
    <text evidence="4">The sequence shown here is derived from an EMBL/GenBank/DDBJ whole genome shotgun (WGS) entry which is preliminary data.</text>
</comment>
<dbReference type="Proteomes" id="UP000663838">
    <property type="component" value="Unassembled WGS sequence"/>
</dbReference>
<dbReference type="InterPro" id="IPR042178">
    <property type="entry name" value="Serpin_sf_1"/>
</dbReference>
<organism evidence="4 5">
    <name type="scientific">Rotaria socialis</name>
    <dbReference type="NCBI Taxonomy" id="392032"/>
    <lineage>
        <taxon>Eukaryota</taxon>
        <taxon>Metazoa</taxon>
        <taxon>Spiralia</taxon>
        <taxon>Gnathifera</taxon>
        <taxon>Rotifera</taxon>
        <taxon>Eurotatoria</taxon>
        <taxon>Bdelloidea</taxon>
        <taxon>Philodinida</taxon>
        <taxon>Philodinidae</taxon>
        <taxon>Rotaria</taxon>
    </lineage>
</organism>
<protein>
    <recommendedName>
        <fullName evidence="3">Serpin domain-containing protein</fullName>
    </recommendedName>
</protein>
<reference evidence="4" key="1">
    <citation type="submission" date="2021-02" db="EMBL/GenBank/DDBJ databases">
        <authorList>
            <person name="Nowell W R."/>
        </authorList>
    </citation>
    <scope>NUCLEOTIDE SEQUENCE</scope>
</reference>
<dbReference type="Gene3D" id="2.30.39.10">
    <property type="entry name" value="Alpha-1-antitrypsin, domain 1"/>
    <property type="match status" value="2"/>
</dbReference>
<dbReference type="InterPro" id="IPR000215">
    <property type="entry name" value="Serpin_fam"/>
</dbReference>
<accession>A0A821PFI5</accession>
<dbReference type="PANTHER" id="PTHR11461">
    <property type="entry name" value="SERINE PROTEASE INHIBITOR, SERPIN"/>
    <property type="match status" value="1"/>
</dbReference>
<feature type="domain" description="Serpin" evidence="3">
    <location>
        <begin position="15"/>
        <end position="394"/>
    </location>
</feature>
<evidence type="ECO:0000313" key="4">
    <source>
        <dbReference type="EMBL" id="CAF4803841.1"/>
    </source>
</evidence>
<dbReference type="InterPro" id="IPR023796">
    <property type="entry name" value="Serpin_dom"/>
</dbReference>
<evidence type="ECO:0000256" key="1">
    <source>
        <dbReference type="ARBA" id="ARBA00009500"/>
    </source>
</evidence>
<dbReference type="Gene3D" id="3.30.497.10">
    <property type="entry name" value="Antithrombin, subunit I, domain 2"/>
    <property type="match status" value="1"/>
</dbReference>
<dbReference type="GO" id="GO:0005615">
    <property type="term" value="C:extracellular space"/>
    <property type="evidence" value="ECO:0007669"/>
    <property type="project" value="InterPro"/>
</dbReference>
<evidence type="ECO:0000256" key="2">
    <source>
        <dbReference type="RuleBase" id="RU000411"/>
    </source>
</evidence>
<evidence type="ECO:0000313" key="5">
    <source>
        <dbReference type="Proteomes" id="UP000663838"/>
    </source>
</evidence>
<name>A0A821PFI5_9BILA</name>
<evidence type="ECO:0000259" key="3">
    <source>
        <dbReference type="SMART" id="SM00093"/>
    </source>
</evidence>
<dbReference type="InterPro" id="IPR036186">
    <property type="entry name" value="Serpin_sf"/>
</dbReference>